<gene>
    <name evidence="1" type="ORF">SAMN05192556_104252</name>
</gene>
<evidence type="ECO:0000313" key="1">
    <source>
        <dbReference type="EMBL" id="SHK68030.1"/>
    </source>
</evidence>
<dbReference type="RefSeq" id="WP_064700471.1">
    <property type="nucleotide sequence ID" value="NZ_BDEO01000011.1"/>
</dbReference>
<evidence type="ECO:0000313" key="2">
    <source>
        <dbReference type="Proteomes" id="UP000184248"/>
    </source>
</evidence>
<protein>
    <submittedName>
        <fullName evidence="1">Uncharacterized protein</fullName>
    </submittedName>
</protein>
<dbReference type="AlphaFoldDB" id="A0A1M6UFS7"/>
<keyword evidence="2" id="KW-1185">Reference proteome</keyword>
<reference evidence="2" key="1">
    <citation type="submission" date="2016-11" db="EMBL/GenBank/DDBJ databases">
        <authorList>
            <person name="Varghese N."/>
            <person name="Submissions S."/>
        </authorList>
    </citation>
    <scope>NUCLEOTIDE SEQUENCE [LARGE SCALE GENOMIC DNA]</scope>
    <source>
        <strain evidence="2">ALO Sharm</strain>
    </source>
</reference>
<sequence>MSKLRIRRHADRDVAEAYYLAAVDRATPSVPPLIAARREAKWAEVQAGDGPILQAEAEALGCSLQEVIDSVTAARRQWCEDEAQREAARVRAKALIRQADTPAEMHRIAAPWCD</sequence>
<name>A0A1M6UFS7_9GAMM</name>
<organism evidence="1 2">
    <name type="scientific">Halomonas caseinilytica</name>
    <dbReference type="NCBI Taxonomy" id="438744"/>
    <lineage>
        <taxon>Bacteria</taxon>
        <taxon>Pseudomonadati</taxon>
        <taxon>Pseudomonadota</taxon>
        <taxon>Gammaproteobacteria</taxon>
        <taxon>Oceanospirillales</taxon>
        <taxon>Halomonadaceae</taxon>
        <taxon>Halomonas</taxon>
    </lineage>
</organism>
<dbReference type="EMBL" id="FRAL01000004">
    <property type="protein sequence ID" value="SHK68030.1"/>
    <property type="molecule type" value="Genomic_DNA"/>
</dbReference>
<proteinExistence type="predicted"/>
<dbReference type="Proteomes" id="UP000184248">
    <property type="component" value="Unassembled WGS sequence"/>
</dbReference>
<accession>A0A1M6UFS7</accession>